<comment type="caution">
    <text evidence="1">The sequence shown here is derived from an EMBL/GenBank/DDBJ whole genome shotgun (WGS) entry which is preliminary data.</text>
</comment>
<dbReference type="AlphaFoldDB" id="A0A7W9QEY9"/>
<gene>
    <name evidence="1" type="ORF">FHS42_006130</name>
</gene>
<dbReference type="EMBL" id="JACHJL010000020">
    <property type="protein sequence ID" value="MBB5939038.1"/>
    <property type="molecule type" value="Genomic_DNA"/>
</dbReference>
<accession>A0A7W9QEY9</accession>
<sequence>MRGSADRRSHPPETTAIAAEAEGFLIAHRHRARRRTAKHRRCTKKPPWLTIAQAEDLTHHYVNHRVALTRQLLTATSR</sequence>
<dbReference type="Proteomes" id="UP000588098">
    <property type="component" value="Unassembled WGS sequence"/>
</dbReference>
<protein>
    <submittedName>
        <fullName evidence="1">Uncharacterized protein</fullName>
    </submittedName>
</protein>
<evidence type="ECO:0000313" key="1">
    <source>
        <dbReference type="EMBL" id="MBB5939038.1"/>
    </source>
</evidence>
<keyword evidence="2" id="KW-1185">Reference proteome</keyword>
<organism evidence="1 2">
    <name type="scientific">Streptomyces zagrosensis</name>
    <dbReference type="NCBI Taxonomy" id="1042984"/>
    <lineage>
        <taxon>Bacteria</taxon>
        <taxon>Bacillati</taxon>
        <taxon>Actinomycetota</taxon>
        <taxon>Actinomycetes</taxon>
        <taxon>Kitasatosporales</taxon>
        <taxon>Streptomycetaceae</taxon>
        <taxon>Streptomyces</taxon>
    </lineage>
</organism>
<name>A0A7W9QEY9_9ACTN</name>
<proteinExistence type="predicted"/>
<evidence type="ECO:0000313" key="2">
    <source>
        <dbReference type="Proteomes" id="UP000588098"/>
    </source>
</evidence>
<reference evidence="1 2" key="1">
    <citation type="submission" date="2020-08" db="EMBL/GenBank/DDBJ databases">
        <title>Genomic Encyclopedia of Type Strains, Phase III (KMG-III): the genomes of soil and plant-associated and newly described type strains.</title>
        <authorList>
            <person name="Whitman W."/>
        </authorList>
    </citation>
    <scope>NUCLEOTIDE SEQUENCE [LARGE SCALE GENOMIC DNA]</scope>
    <source>
        <strain evidence="1 2">CECT 8305</strain>
    </source>
</reference>